<gene>
    <name evidence="3" type="ORF">Sipo8835_38620</name>
</gene>
<proteinExistence type="predicted"/>
<feature type="transmembrane region" description="Helical" evidence="2">
    <location>
        <begin position="282"/>
        <end position="299"/>
    </location>
</feature>
<dbReference type="AlphaFoldDB" id="A0AAE9AX31"/>
<dbReference type="InterPro" id="IPR017850">
    <property type="entry name" value="Alkaline_phosphatase_core_sf"/>
</dbReference>
<sequence>MSHTRSPQLPGPAKAPDDDTAPEDAAPPEPTREEEPPEETEPGAASQEETAGKAGGASRAPAAEKAEGEGPEREPEPGQESKRTAEPEGTAEPEAETKQTAKPKIKPKRTTEPETETKQTAKPKTEPKGTTEPETETKQTAKPETEPKRTAEPEAEVKPEAEPERCGGGGRGGERATGAGSEPIPAPEGGNEVESRPGLEAEAEAGNEPEPEGKHEAGSRAGAESGPEAEPERSPATPSGWRAKHPRAARVVARSVSGLAVVLVVFALLAPNDITNFEFGRFLRIPAEGILVAALLLALPVRARRVAAGVVGVVLGLLMIVKVLDMGSYWTLDRPFDLVLDWILLDDAQSFMKNSLGGAVAQAATVGVVALVLALPVLMTWAVVRITRLMVRNRHTASRTLLVLGTAWITCSTLTLEIAGVPLASHSAATLVENRIEAVNDGLKDGEAFEKQAAVDAFADVPPDQLLTGLRGKDVLITFIESYGRSAIDDPRMGEPLGETLAQKTEELKKAGYAAQSGWLRSPITGAGSWLGHSTFLSGLWIKNQSRYANLVASDRLTLTEAFRRTGAWRTVGIVPGTQKAWPEGRFFGLDHIYDSDQLGYQGPKFSWSTMPDQYTLKAFEELEHGKKDRGPMMAEIILTSSHNPWAPIPSTIPEDRIGDGSVYHSLQKAEGKDPKEVWKDPLDVRDEYRKSIQYSVTSLVDFVAKYGSKDTVLIFLGDHQPNKTVTGDNPVHDVPVSIVAQDPEVLDRISDWGWADGLKPADDTPVWRMDKFRDRFMTAFGPQQPGGAS</sequence>
<evidence type="ECO:0000256" key="1">
    <source>
        <dbReference type="SAM" id="MobiDB-lite"/>
    </source>
</evidence>
<feature type="transmembrane region" description="Helical" evidence="2">
    <location>
        <begin position="306"/>
        <end position="324"/>
    </location>
</feature>
<evidence type="ECO:0008006" key="5">
    <source>
        <dbReference type="Google" id="ProtNLM"/>
    </source>
</evidence>
<comment type="caution">
    <text evidence="3">The sequence shown here is derived from an EMBL/GenBank/DDBJ whole genome shotgun (WGS) entry which is preliminary data.</text>
</comment>
<dbReference type="SUPFAM" id="SSF53649">
    <property type="entry name" value="Alkaline phosphatase-like"/>
    <property type="match status" value="1"/>
</dbReference>
<feature type="region of interest" description="Disordered" evidence="1">
    <location>
        <begin position="1"/>
        <end position="244"/>
    </location>
</feature>
<dbReference type="Proteomes" id="UP000318720">
    <property type="component" value="Unassembled WGS sequence"/>
</dbReference>
<evidence type="ECO:0000313" key="3">
    <source>
        <dbReference type="EMBL" id="TQE20246.1"/>
    </source>
</evidence>
<keyword evidence="2" id="KW-0472">Membrane</keyword>
<name>A0AAE9AX31_9ACTN</name>
<evidence type="ECO:0000313" key="4">
    <source>
        <dbReference type="Proteomes" id="UP000318720"/>
    </source>
</evidence>
<reference evidence="3 4" key="1">
    <citation type="submission" date="2019-03" db="EMBL/GenBank/DDBJ databases">
        <title>Comparative genomic analyses of the sweetpotato soil rot pathogen, Streptomyces ipomoeae.</title>
        <authorList>
            <person name="Ruschel Soares N."/>
            <person name="Badger J.H."/>
            <person name="Huguet-Tapia J.C."/>
            <person name="Clark C.A."/>
            <person name="Pettis G.S."/>
        </authorList>
    </citation>
    <scope>NUCLEOTIDE SEQUENCE [LARGE SCALE GENOMIC DNA]</scope>
    <source>
        <strain evidence="3 4">88-35</strain>
    </source>
</reference>
<organism evidence="3 4">
    <name type="scientific">Streptomyces ipomoeae</name>
    <dbReference type="NCBI Taxonomy" id="103232"/>
    <lineage>
        <taxon>Bacteria</taxon>
        <taxon>Bacillati</taxon>
        <taxon>Actinomycetota</taxon>
        <taxon>Actinomycetes</taxon>
        <taxon>Kitasatosporales</taxon>
        <taxon>Streptomycetaceae</taxon>
        <taxon>Streptomyces</taxon>
    </lineage>
</organism>
<feature type="compositionally biased region" description="Low complexity" evidence="1">
    <location>
        <begin position="219"/>
        <end position="228"/>
    </location>
</feature>
<feature type="compositionally biased region" description="Acidic residues" evidence="1">
    <location>
        <begin position="201"/>
        <end position="210"/>
    </location>
</feature>
<dbReference type="EMBL" id="SPAZ01000306">
    <property type="protein sequence ID" value="TQE20246.1"/>
    <property type="molecule type" value="Genomic_DNA"/>
</dbReference>
<feature type="compositionally biased region" description="Basic and acidic residues" evidence="1">
    <location>
        <begin position="62"/>
        <end position="86"/>
    </location>
</feature>
<feature type="transmembrane region" description="Helical" evidence="2">
    <location>
        <begin position="251"/>
        <end position="270"/>
    </location>
</feature>
<accession>A0AAE9AX31</accession>
<dbReference type="RefSeq" id="WP_141585601.1">
    <property type="nucleotide sequence ID" value="NZ_SPAY01000312.1"/>
</dbReference>
<feature type="compositionally biased region" description="Basic and acidic residues" evidence="1">
    <location>
        <begin position="109"/>
        <end position="165"/>
    </location>
</feature>
<feature type="transmembrane region" description="Helical" evidence="2">
    <location>
        <begin position="359"/>
        <end position="384"/>
    </location>
</feature>
<protein>
    <recommendedName>
        <fullName evidence="5">Sulfatase</fullName>
    </recommendedName>
</protein>
<keyword evidence="2" id="KW-1133">Transmembrane helix</keyword>
<evidence type="ECO:0000256" key="2">
    <source>
        <dbReference type="SAM" id="Phobius"/>
    </source>
</evidence>
<keyword evidence="2" id="KW-0812">Transmembrane</keyword>
<dbReference type="Gene3D" id="3.40.720.10">
    <property type="entry name" value="Alkaline Phosphatase, subunit A"/>
    <property type="match status" value="1"/>
</dbReference>